<keyword evidence="6 9" id="KW-0238">DNA-binding</keyword>
<keyword evidence="8 9" id="KW-0131">Cell cycle</keyword>
<feature type="domain" description="Tyr recombinase" evidence="10">
    <location>
        <begin position="109"/>
        <end position="294"/>
    </location>
</feature>
<comment type="caution">
    <text evidence="12">The sequence shown here is derived from an EMBL/GenBank/DDBJ whole genome shotgun (WGS) entry which is preliminary data.</text>
</comment>
<dbReference type="InterPro" id="IPR002104">
    <property type="entry name" value="Integrase_catalytic"/>
</dbReference>
<evidence type="ECO:0000256" key="8">
    <source>
        <dbReference type="ARBA" id="ARBA00023306"/>
    </source>
</evidence>
<evidence type="ECO:0000256" key="2">
    <source>
        <dbReference type="ARBA" id="ARBA00022490"/>
    </source>
</evidence>
<reference evidence="12 13" key="1">
    <citation type="submission" date="2023-06" db="EMBL/GenBank/DDBJ databases">
        <title>Aquibacillus rhizosphaerae LR5S19.</title>
        <authorList>
            <person name="Sun J.-Q."/>
        </authorList>
    </citation>
    <scope>NUCLEOTIDE SEQUENCE [LARGE SCALE GENOMIC DNA]</scope>
    <source>
        <strain evidence="12 13">LR5S19</strain>
    </source>
</reference>
<evidence type="ECO:0000256" key="5">
    <source>
        <dbReference type="ARBA" id="ARBA00022908"/>
    </source>
</evidence>
<evidence type="ECO:0000256" key="7">
    <source>
        <dbReference type="ARBA" id="ARBA00023172"/>
    </source>
</evidence>
<accession>A0ABT7L4E7</accession>
<dbReference type="InterPro" id="IPR004107">
    <property type="entry name" value="Integrase_SAM-like_N"/>
</dbReference>
<feature type="domain" description="Core-binding (CB)" evidence="11">
    <location>
        <begin position="2"/>
        <end position="88"/>
    </location>
</feature>
<evidence type="ECO:0000313" key="13">
    <source>
        <dbReference type="Proteomes" id="UP001235343"/>
    </source>
</evidence>
<keyword evidence="4 9" id="KW-0159">Chromosome partition</keyword>
<organism evidence="12 13">
    <name type="scientific">Aquibacillus rhizosphaerae</name>
    <dbReference type="NCBI Taxonomy" id="3051431"/>
    <lineage>
        <taxon>Bacteria</taxon>
        <taxon>Bacillati</taxon>
        <taxon>Bacillota</taxon>
        <taxon>Bacilli</taxon>
        <taxon>Bacillales</taxon>
        <taxon>Bacillaceae</taxon>
        <taxon>Aquibacillus</taxon>
    </lineage>
</organism>
<dbReference type="SUPFAM" id="SSF47823">
    <property type="entry name" value="lambda integrase-like, N-terminal domain"/>
    <property type="match status" value="1"/>
</dbReference>
<dbReference type="HAMAP" id="MF_01808">
    <property type="entry name" value="Recomb_XerC_XerD"/>
    <property type="match status" value="1"/>
</dbReference>
<gene>
    <name evidence="9" type="primary">xerC</name>
    <name evidence="12" type="ORF">QQS35_06225</name>
</gene>
<feature type="active site" evidence="9">
    <location>
        <position position="246"/>
    </location>
</feature>
<comment type="subunit">
    <text evidence="9">Forms a cyclic heterotetrameric complex composed of two molecules of XerC and two molecules of XerD.</text>
</comment>
<dbReference type="Pfam" id="PF00589">
    <property type="entry name" value="Phage_integrase"/>
    <property type="match status" value="1"/>
</dbReference>
<dbReference type="Pfam" id="PF02899">
    <property type="entry name" value="Phage_int_SAM_1"/>
    <property type="match status" value="1"/>
</dbReference>
<comment type="function">
    <text evidence="9">Site-specific tyrosine recombinase, which acts by catalyzing the cutting and rejoining of the recombining DNA molecules. The XerC-XerD complex is essential to convert dimers of the bacterial chromosome into monomers to permit their segregation at cell division. It also contributes to the segregational stability of plasmids.</text>
</comment>
<evidence type="ECO:0000259" key="11">
    <source>
        <dbReference type="PROSITE" id="PS51900"/>
    </source>
</evidence>
<dbReference type="NCBIfam" id="NF001399">
    <property type="entry name" value="PRK00283.1"/>
    <property type="match status" value="1"/>
</dbReference>
<dbReference type="PANTHER" id="PTHR30349">
    <property type="entry name" value="PHAGE INTEGRASE-RELATED"/>
    <property type="match status" value="1"/>
</dbReference>
<proteinExistence type="inferred from homology"/>
<dbReference type="EMBL" id="JASTZU010000021">
    <property type="protein sequence ID" value="MDL4840052.1"/>
    <property type="molecule type" value="Genomic_DNA"/>
</dbReference>
<dbReference type="InterPro" id="IPR050090">
    <property type="entry name" value="Tyrosine_recombinase_XerCD"/>
</dbReference>
<feature type="active site" evidence="9">
    <location>
        <position position="272"/>
    </location>
</feature>
<dbReference type="PANTHER" id="PTHR30349:SF77">
    <property type="entry name" value="TYROSINE RECOMBINASE XERC"/>
    <property type="match status" value="1"/>
</dbReference>
<name>A0ABT7L4E7_9BACI</name>
<keyword evidence="7 9" id="KW-0233">DNA recombination</keyword>
<keyword evidence="5 9" id="KW-0229">DNA integration</keyword>
<evidence type="ECO:0000256" key="1">
    <source>
        <dbReference type="ARBA" id="ARBA00004496"/>
    </source>
</evidence>
<dbReference type="Proteomes" id="UP001235343">
    <property type="component" value="Unassembled WGS sequence"/>
</dbReference>
<keyword evidence="13" id="KW-1185">Reference proteome</keyword>
<dbReference type="CDD" id="cd00798">
    <property type="entry name" value="INT_XerDC_C"/>
    <property type="match status" value="1"/>
</dbReference>
<comment type="subcellular location">
    <subcellularLocation>
        <location evidence="1 9">Cytoplasm</location>
    </subcellularLocation>
</comment>
<evidence type="ECO:0000259" key="10">
    <source>
        <dbReference type="PROSITE" id="PS51898"/>
    </source>
</evidence>
<evidence type="ECO:0000256" key="6">
    <source>
        <dbReference type="ARBA" id="ARBA00023125"/>
    </source>
</evidence>
<keyword evidence="3 9" id="KW-0132">Cell division</keyword>
<keyword evidence="2 9" id="KW-0963">Cytoplasm</keyword>
<evidence type="ECO:0000256" key="3">
    <source>
        <dbReference type="ARBA" id="ARBA00022618"/>
    </source>
</evidence>
<feature type="active site" evidence="9">
    <location>
        <position position="173"/>
    </location>
</feature>
<dbReference type="InterPro" id="IPR013762">
    <property type="entry name" value="Integrase-like_cat_sf"/>
</dbReference>
<comment type="similarity">
    <text evidence="9">Belongs to the 'phage' integrase family. XerC subfamily.</text>
</comment>
<dbReference type="InterPro" id="IPR011010">
    <property type="entry name" value="DNA_brk_join_enz"/>
</dbReference>
<feature type="active site" description="O-(3'-phospho-DNA)-tyrosine intermediate" evidence="9">
    <location>
        <position position="281"/>
    </location>
</feature>
<dbReference type="InterPro" id="IPR044068">
    <property type="entry name" value="CB"/>
</dbReference>
<dbReference type="PROSITE" id="PS51898">
    <property type="entry name" value="TYR_RECOMBINASE"/>
    <property type="match status" value="1"/>
</dbReference>
<protein>
    <recommendedName>
        <fullName evidence="9">Tyrosine recombinase XerC</fullName>
    </recommendedName>
</protein>
<evidence type="ECO:0000256" key="9">
    <source>
        <dbReference type="HAMAP-Rule" id="MF_01808"/>
    </source>
</evidence>
<evidence type="ECO:0000256" key="4">
    <source>
        <dbReference type="ARBA" id="ARBA00022829"/>
    </source>
</evidence>
<sequence length="304" mass="35165">MSLFKESNELFIEFLKIEKNASPITITNYMDDINSFVQYLYEEGIQIFASVDKQIVDSFMLSLYEQNLSQSSISRKLSSLRSLYKFMEREKLVLNNPFIHVSVSRPKEQEPSFFEKEELEKLFSVSDLESPLGQRNQALLELLYASGIRVSECVELNLKDLDFDLNTLFVTGKGNKDRYVLFGTYSEKALKLYINNGRHSLLRKTNNPSDHLFLNAKGSSLTTRGVRLILDKMVKSASLTVNIHPHKLRHTFATHMLNEGADLRVVQELLGHEHLSSTQIYTHDSKDRLRNIYRNSHPRAKKRE</sequence>
<dbReference type="Gene3D" id="1.10.150.130">
    <property type="match status" value="1"/>
</dbReference>
<dbReference type="Gene3D" id="1.10.443.10">
    <property type="entry name" value="Intergrase catalytic core"/>
    <property type="match status" value="1"/>
</dbReference>
<dbReference type="InterPro" id="IPR010998">
    <property type="entry name" value="Integrase_recombinase_N"/>
</dbReference>
<dbReference type="RefSeq" id="WP_285931050.1">
    <property type="nucleotide sequence ID" value="NZ_JASTZU010000021.1"/>
</dbReference>
<feature type="active site" evidence="9">
    <location>
        <position position="149"/>
    </location>
</feature>
<dbReference type="SUPFAM" id="SSF56349">
    <property type="entry name" value="DNA breaking-rejoining enzymes"/>
    <property type="match status" value="1"/>
</dbReference>
<feature type="active site" evidence="9">
    <location>
        <position position="249"/>
    </location>
</feature>
<evidence type="ECO:0000313" key="12">
    <source>
        <dbReference type="EMBL" id="MDL4840052.1"/>
    </source>
</evidence>
<dbReference type="InterPro" id="IPR023009">
    <property type="entry name" value="Tyrosine_recombinase_XerC/XerD"/>
</dbReference>
<dbReference type="PROSITE" id="PS51900">
    <property type="entry name" value="CB"/>
    <property type="match status" value="1"/>
</dbReference>